<dbReference type="GO" id="GO:0000162">
    <property type="term" value="P:L-tryptophan biosynthetic process"/>
    <property type="evidence" value="ECO:0007669"/>
    <property type="project" value="TreeGrafter"/>
</dbReference>
<dbReference type="GO" id="GO:0004049">
    <property type="term" value="F:anthranilate synthase activity"/>
    <property type="evidence" value="ECO:0007669"/>
    <property type="project" value="TreeGrafter"/>
</dbReference>
<dbReference type="PANTHER" id="PTHR43418">
    <property type="entry name" value="MULTIFUNCTIONAL TRYPTOPHAN BIOSYNTHESIS PROTEIN-RELATED"/>
    <property type="match status" value="1"/>
</dbReference>
<dbReference type="GO" id="GO:0005829">
    <property type="term" value="C:cytosol"/>
    <property type="evidence" value="ECO:0007669"/>
    <property type="project" value="TreeGrafter"/>
</dbReference>
<dbReference type="PANTHER" id="PTHR43418:SF4">
    <property type="entry name" value="MULTIFUNCTIONAL TRYPTOPHAN BIOSYNTHESIS PROTEIN"/>
    <property type="match status" value="1"/>
</dbReference>
<dbReference type="eggNOG" id="COG0512">
    <property type="taxonomic scope" value="Bacteria"/>
</dbReference>
<proteinExistence type="predicted"/>
<dbReference type="InterPro" id="IPR017926">
    <property type="entry name" value="GATASE"/>
</dbReference>
<evidence type="ECO:0000259" key="2">
    <source>
        <dbReference type="Pfam" id="PF00117"/>
    </source>
</evidence>
<dbReference type="Gene3D" id="3.40.50.880">
    <property type="match status" value="1"/>
</dbReference>
<dbReference type="PRINTS" id="PR00096">
    <property type="entry name" value="GATASE"/>
</dbReference>
<dbReference type="CDD" id="cd01743">
    <property type="entry name" value="GATase1_Anthranilate_Synthase"/>
    <property type="match status" value="1"/>
</dbReference>
<protein>
    <submittedName>
        <fullName evidence="3">Anthranilate synthase, component II</fullName>
    </submittedName>
</protein>
<dbReference type="STRING" id="385682.SAMN05444380_10117"/>
<accession>A0A1I1UC43</accession>
<evidence type="ECO:0000313" key="4">
    <source>
        <dbReference type="Proteomes" id="UP000181976"/>
    </source>
</evidence>
<gene>
    <name evidence="3" type="ORF">SAMN05444380_10117</name>
</gene>
<dbReference type="NCBIfam" id="TIGR00566">
    <property type="entry name" value="trpG_papA"/>
    <property type="match status" value="1"/>
</dbReference>
<dbReference type="InterPro" id="IPR006221">
    <property type="entry name" value="TrpG/PapA_dom"/>
</dbReference>
<dbReference type="PROSITE" id="PS51273">
    <property type="entry name" value="GATASE_TYPE_1"/>
    <property type="match status" value="1"/>
</dbReference>
<keyword evidence="1" id="KW-0315">Glutamine amidotransferase</keyword>
<dbReference type="InterPro" id="IPR050472">
    <property type="entry name" value="Anth_synth/Amidotransfase"/>
</dbReference>
<feature type="domain" description="Glutamine amidotransferase" evidence="2">
    <location>
        <begin position="4"/>
        <end position="187"/>
    </location>
</feature>
<dbReference type="InterPro" id="IPR029062">
    <property type="entry name" value="Class_I_gatase-like"/>
</dbReference>
<keyword evidence="4" id="KW-1185">Reference proteome</keyword>
<dbReference type="Pfam" id="PF00117">
    <property type="entry name" value="GATase"/>
    <property type="match status" value="1"/>
</dbReference>
<dbReference type="SUPFAM" id="SSF52317">
    <property type="entry name" value="Class I glutamine amidotransferase-like"/>
    <property type="match status" value="1"/>
</dbReference>
<dbReference type="OrthoDB" id="9786812at2"/>
<dbReference type="InParanoid" id="A0A1I1UC43"/>
<name>A0A1I1UC43_9BACT</name>
<dbReference type="AlphaFoldDB" id="A0A1I1UC43"/>
<dbReference type="EMBL" id="FONA01000001">
    <property type="protein sequence ID" value="SFD68307.1"/>
    <property type="molecule type" value="Genomic_DNA"/>
</dbReference>
<evidence type="ECO:0000256" key="1">
    <source>
        <dbReference type="ARBA" id="ARBA00022962"/>
    </source>
</evidence>
<evidence type="ECO:0000313" key="3">
    <source>
        <dbReference type="EMBL" id="SFD68307.1"/>
    </source>
</evidence>
<dbReference type="FunCoup" id="A0A1I1UC43">
    <property type="interactions" value="234"/>
</dbReference>
<sequence>MKILVIDNYDSFTYNLVHYLEEIAEQKVAVYRNDKISIEEAGKYQKIVLSPGPGIPDEAGILKPLIKALSPTHSILGVCLGCQAIAEVFGGTITNLSKVYHGVATPISVCDRDELLFNTLPDTFLGGRYHSWVVNEANLPNDLHITARDMQGQIMGITHNKFDVRGVQFHPESILTEHGKQMIKNWLEG</sequence>
<dbReference type="PRINTS" id="PR00097">
    <property type="entry name" value="ANTSNTHASEII"/>
</dbReference>
<dbReference type="FunFam" id="3.40.50.880:FF:000003">
    <property type="entry name" value="Anthranilate synthase component II"/>
    <property type="match status" value="1"/>
</dbReference>
<dbReference type="RefSeq" id="WP_010527324.1">
    <property type="nucleotide sequence ID" value="NZ_AFSL01000040.1"/>
</dbReference>
<dbReference type="Proteomes" id="UP000181976">
    <property type="component" value="Unassembled WGS sequence"/>
</dbReference>
<organism evidence="3 4">
    <name type="scientific">Thermophagus xiamenensis</name>
    <dbReference type="NCBI Taxonomy" id="385682"/>
    <lineage>
        <taxon>Bacteria</taxon>
        <taxon>Pseudomonadati</taxon>
        <taxon>Bacteroidota</taxon>
        <taxon>Bacteroidia</taxon>
        <taxon>Marinilabiliales</taxon>
        <taxon>Marinilabiliaceae</taxon>
        <taxon>Thermophagus</taxon>
    </lineage>
</organism>
<reference evidence="3 4" key="1">
    <citation type="submission" date="2016-10" db="EMBL/GenBank/DDBJ databases">
        <authorList>
            <person name="de Groot N.N."/>
        </authorList>
    </citation>
    <scope>NUCLEOTIDE SEQUENCE [LARGE SCALE GENOMIC DNA]</scope>
    <source>
        <strain evidence="3 4">DSM 19012</strain>
    </source>
</reference>